<evidence type="ECO:0000256" key="6">
    <source>
        <dbReference type="RuleBase" id="RU364146"/>
    </source>
</evidence>
<comment type="similarity">
    <text evidence="2 6">Belongs to the Mediator complex subunit 10 family.</text>
</comment>
<comment type="subunit">
    <text evidence="6">Component of the Mediator complex.</text>
</comment>
<gene>
    <name evidence="6" type="primary">MED10</name>
    <name evidence="7" type="ORF">BDA99DRAFT_190462</name>
</gene>
<evidence type="ECO:0000256" key="1">
    <source>
        <dbReference type="ARBA" id="ARBA00004123"/>
    </source>
</evidence>
<dbReference type="GO" id="GO:0016592">
    <property type="term" value="C:mediator complex"/>
    <property type="evidence" value="ECO:0007669"/>
    <property type="project" value="InterPro"/>
</dbReference>
<comment type="caution">
    <text evidence="7">The sequence shown here is derived from an EMBL/GenBank/DDBJ whole genome shotgun (WGS) entry which is preliminary data.</text>
</comment>
<keyword evidence="5 6" id="KW-0539">Nucleus</keyword>
<comment type="subcellular location">
    <subcellularLocation>
        <location evidence="1 6">Nucleus</location>
    </subcellularLocation>
</comment>
<keyword evidence="8" id="KW-1185">Reference proteome</keyword>
<dbReference type="Proteomes" id="UP001209540">
    <property type="component" value="Unassembled WGS sequence"/>
</dbReference>
<keyword evidence="4 6" id="KW-0804">Transcription</keyword>
<evidence type="ECO:0000256" key="3">
    <source>
        <dbReference type="ARBA" id="ARBA00023015"/>
    </source>
</evidence>
<dbReference type="Pfam" id="PF09748">
    <property type="entry name" value="Med10"/>
    <property type="match status" value="1"/>
</dbReference>
<sequence>MAINLFGIKCCNSILEHYQTIDELKENIDTHIPEEVINYVEQGRNPDIFTQGFVERAASENQFTNGKIKAVDEFRNILSNEFKKHYPDLYDTEDNLELETTKE</sequence>
<dbReference type="EMBL" id="JAIXMP010000003">
    <property type="protein sequence ID" value="KAI9275567.1"/>
    <property type="molecule type" value="Genomic_DNA"/>
</dbReference>
<dbReference type="AlphaFoldDB" id="A0AAD5K9B5"/>
<evidence type="ECO:0000313" key="8">
    <source>
        <dbReference type="Proteomes" id="UP001209540"/>
    </source>
</evidence>
<reference evidence="7" key="1">
    <citation type="journal article" date="2022" name="IScience">
        <title>Evolution of zygomycete secretomes and the origins of terrestrial fungal ecologies.</title>
        <authorList>
            <person name="Chang Y."/>
            <person name="Wang Y."/>
            <person name="Mondo S."/>
            <person name="Ahrendt S."/>
            <person name="Andreopoulos W."/>
            <person name="Barry K."/>
            <person name="Beard J."/>
            <person name="Benny G.L."/>
            <person name="Blankenship S."/>
            <person name="Bonito G."/>
            <person name="Cuomo C."/>
            <person name="Desiro A."/>
            <person name="Gervers K.A."/>
            <person name="Hundley H."/>
            <person name="Kuo A."/>
            <person name="LaButti K."/>
            <person name="Lang B.F."/>
            <person name="Lipzen A."/>
            <person name="O'Donnell K."/>
            <person name="Pangilinan J."/>
            <person name="Reynolds N."/>
            <person name="Sandor L."/>
            <person name="Smith M.E."/>
            <person name="Tsang A."/>
            <person name="Grigoriev I.V."/>
            <person name="Stajich J.E."/>
            <person name="Spatafora J.W."/>
        </authorList>
    </citation>
    <scope>NUCLEOTIDE SEQUENCE</scope>
    <source>
        <strain evidence="7">RSA 2281</strain>
    </source>
</reference>
<accession>A0AAD5K9B5</accession>
<dbReference type="GO" id="GO:0006357">
    <property type="term" value="P:regulation of transcription by RNA polymerase II"/>
    <property type="evidence" value="ECO:0007669"/>
    <property type="project" value="InterPro"/>
</dbReference>
<protein>
    <recommendedName>
        <fullName evidence="6">Mediator of RNA polymerase II transcription subunit 10</fullName>
    </recommendedName>
    <alternativeName>
        <fullName evidence="6">Mediator complex subunit 10</fullName>
    </alternativeName>
</protein>
<evidence type="ECO:0000313" key="7">
    <source>
        <dbReference type="EMBL" id="KAI9275567.1"/>
    </source>
</evidence>
<name>A0AAD5K9B5_9FUNG</name>
<organism evidence="7 8">
    <name type="scientific">Phascolomyces articulosus</name>
    <dbReference type="NCBI Taxonomy" id="60185"/>
    <lineage>
        <taxon>Eukaryota</taxon>
        <taxon>Fungi</taxon>
        <taxon>Fungi incertae sedis</taxon>
        <taxon>Mucoromycota</taxon>
        <taxon>Mucoromycotina</taxon>
        <taxon>Mucoromycetes</taxon>
        <taxon>Mucorales</taxon>
        <taxon>Lichtheimiaceae</taxon>
        <taxon>Phascolomyces</taxon>
    </lineage>
</organism>
<dbReference type="InterPro" id="IPR019145">
    <property type="entry name" value="Mediator_Med10"/>
</dbReference>
<dbReference type="GO" id="GO:0003712">
    <property type="term" value="F:transcription coregulator activity"/>
    <property type="evidence" value="ECO:0007669"/>
    <property type="project" value="InterPro"/>
</dbReference>
<evidence type="ECO:0000256" key="4">
    <source>
        <dbReference type="ARBA" id="ARBA00023163"/>
    </source>
</evidence>
<comment type="function">
    <text evidence="6">Component of the Mediator complex, a coactivator involved in the regulated transcription of nearly all RNA polymerase II-dependent genes. Mediator functions as a bridge to convey information from gene-specific regulatory proteins to the basal RNA polymerase II transcription machinery. Mediator is recruited to promoters by direct interactions with regulatory proteins and serves as a scaffold for the assembly of a functional preinitiation complex with RNA polymerase II and the general transcription factors.</text>
</comment>
<proteinExistence type="inferred from homology"/>
<evidence type="ECO:0000256" key="2">
    <source>
        <dbReference type="ARBA" id="ARBA00005389"/>
    </source>
</evidence>
<keyword evidence="6" id="KW-0010">Activator</keyword>
<keyword evidence="3 6" id="KW-0805">Transcription regulation</keyword>
<evidence type="ECO:0000256" key="5">
    <source>
        <dbReference type="ARBA" id="ARBA00023242"/>
    </source>
</evidence>
<reference evidence="7" key="2">
    <citation type="submission" date="2023-02" db="EMBL/GenBank/DDBJ databases">
        <authorList>
            <consortium name="DOE Joint Genome Institute"/>
            <person name="Mondo S.J."/>
            <person name="Chang Y."/>
            <person name="Wang Y."/>
            <person name="Ahrendt S."/>
            <person name="Andreopoulos W."/>
            <person name="Barry K."/>
            <person name="Beard J."/>
            <person name="Benny G.L."/>
            <person name="Blankenship S."/>
            <person name="Bonito G."/>
            <person name="Cuomo C."/>
            <person name="Desiro A."/>
            <person name="Gervers K.A."/>
            <person name="Hundley H."/>
            <person name="Kuo A."/>
            <person name="LaButti K."/>
            <person name="Lang B.F."/>
            <person name="Lipzen A."/>
            <person name="O'Donnell K."/>
            <person name="Pangilinan J."/>
            <person name="Reynolds N."/>
            <person name="Sandor L."/>
            <person name="Smith M.W."/>
            <person name="Tsang A."/>
            <person name="Grigoriev I.V."/>
            <person name="Stajich J.E."/>
            <person name="Spatafora J.W."/>
        </authorList>
    </citation>
    <scope>NUCLEOTIDE SEQUENCE</scope>
    <source>
        <strain evidence="7">RSA 2281</strain>
    </source>
</reference>